<comment type="caution">
    <text evidence="4">The sequence shown here is derived from an EMBL/GenBank/DDBJ whole genome shotgun (WGS) entry which is preliminary data.</text>
</comment>
<dbReference type="InterPro" id="IPR018490">
    <property type="entry name" value="cNMP-bd_dom_sf"/>
</dbReference>
<dbReference type="InterPro" id="IPR014710">
    <property type="entry name" value="RmlC-like_jellyroll"/>
</dbReference>
<dbReference type="InterPro" id="IPR019734">
    <property type="entry name" value="TPR_rpt"/>
</dbReference>
<dbReference type="SMART" id="SM00028">
    <property type="entry name" value="TPR"/>
    <property type="match status" value="3"/>
</dbReference>
<evidence type="ECO:0000313" key="4">
    <source>
        <dbReference type="EMBL" id="OMJ89007.1"/>
    </source>
</evidence>
<dbReference type="PANTHER" id="PTHR12558:SF13">
    <property type="entry name" value="CELL DIVISION CYCLE PROTEIN 27 HOMOLOG"/>
    <property type="match status" value="1"/>
</dbReference>
<dbReference type="Proteomes" id="UP000187209">
    <property type="component" value="Unassembled WGS sequence"/>
</dbReference>
<keyword evidence="5" id="KW-1185">Reference proteome</keyword>
<dbReference type="EMBL" id="MPUH01000136">
    <property type="protein sequence ID" value="OMJ89007.1"/>
    <property type="molecule type" value="Genomic_DNA"/>
</dbReference>
<dbReference type="AlphaFoldDB" id="A0A1R2CJ26"/>
<protein>
    <submittedName>
        <fullName evidence="4">Uncharacterized protein</fullName>
    </submittedName>
</protein>
<keyword evidence="1" id="KW-0802">TPR repeat</keyword>
<evidence type="ECO:0000256" key="1">
    <source>
        <dbReference type="ARBA" id="ARBA00022803"/>
    </source>
</evidence>
<dbReference type="OrthoDB" id="299700at2759"/>
<dbReference type="InterPro" id="IPR011990">
    <property type="entry name" value="TPR-like_helical_dom_sf"/>
</dbReference>
<accession>A0A1R2CJ26</accession>
<dbReference type="SUPFAM" id="SSF51206">
    <property type="entry name" value="cAMP-binding domain-like"/>
    <property type="match status" value="2"/>
</dbReference>
<reference evidence="4 5" key="1">
    <citation type="submission" date="2016-11" db="EMBL/GenBank/DDBJ databases">
        <title>The macronuclear genome of Stentor coeruleus: a giant cell with tiny introns.</title>
        <authorList>
            <person name="Slabodnick M."/>
            <person name="Ruby J.G."/>
            <person name="Reiff S.B."/>
            <person name="Swart E.C."/>
            <person name="Gosai S."/>
            <person name="Prabakaran S."/>
            <person name="Witkowska E."/>
            <person name="Larue G.E."/>
            <person name="Fisher S."/>
            <person name="Freeman R.M."/>
            <person name="Gunawardena J."/>
            <person name="Chu W."/>
            <person name="Stover N.A."/>
            <person name="Gregory B.D."/>
            <person name="Nowacki M."/>
            <person name="Derisi J."/>
            <person name="Roy S.W."/>
            <person name="Marshall W.F."/>
            <person name="Sood P."/>
        </authorList>
    </citation>
    <scope>NUCLEOTIDE SEQUENCE [LARGE SCALE GENOMIC DNA]</scope>
    <source>
        <strain evidence="4">WM001</strain>
    </source>
</reference>
<feature type="region of interest" description="Disordered" evidence="3">
    <location>
        <begin position="173"/>
        <end position="206"/>
    </location>
</feature>
<organism evidence="4 5">
    <name type="scientific">Stentor coeruleus</name>
    <dbReference type="NCBI Taxonomy" id="5963"/>
    <lineage>
        <taxon>Eukaryota</taxon>
        <taxon>Sar</taxon>
        <taxon>Alveolata</taxon>
        <taxon>Ciliophora</taxon>
        <taxon>Postciliodesmatophora</taxon>
        <taxon>Heterotrichea</taxon>
        <taxon>Heterotrichida</taxon>
        <taxon>Stentoridae</taxon>
        <taxon>Stentor</taxon>
    </lineage>
</organism>
<gene>
    <name evidence="4" type="ORF">SteCoe_8923</name>
</gene>
<proteinExistence type="inferred from homology"/>
<dbReference type="Gene3D" id="2.60.120.10">
    <property type="entry name" value="Jelly Rolls"/>
    <property type="match status" value="1"/>
</dbReference>
<dbReference type="SUPFAM" id="SSF48452">
    <property type="entry name" value="TPR-like"/>
    <property type="match status" value="1"/>
</dbReference>
<evidence type="ECO:0000256" key="2">
    <source>
        <dbReference type="ARBA" id="ARBA00038210"/>
    </source>
</evidence>
<name>A0A1R2CJ26_9CILI</name>
<comment type="similarity">
    <text evidence="2">Belongs to the APC3/CDC27 family.</text>
</comment>
<dbReference type="Gene3D" id="1.25.40.10">
    <property type="entry name" value="Tetratricopeptide repeat domain"/>
    <property type="match status" value="1"/>
</dbReference>
<evidence type="ECO:0000313" key="5">
    <source>
        <dbReference type="Proteomes" id="UP000187209"/>
    </source>
</evidence>
<sequence>MKQLYNFPLRDCKHHSFCDYPSTEDQASHQSRDLKSYVRSLSPHKKLDLRESEIISTFSLPTEFDLKYLKNIEDQMDDYDSVKPGIPIVTEEGLSDWCQQSINRRFPVIPPVRPFLMPKAIYEYLRSVQEISREIPTNVAADKELMTMAEMQSIIENKQVIAKYLQPRTMENGTPFIYPRHKNKKKPSGSLESYQSPEPRAKPRPKSTRITMFLPDKSKLELAKNESDTKDLQIIDSIYKLDSVFAKQVLEHTKKKMKFFQNLAFSSAFLNKTIESQKNIHLMIPVELRTPLIEFKDMPDVPSIIEIFAKPLGKIKTLDLKDHFDLAKEKKWEEAVLEFKEYLKEKPDVFEAQYGLAMCLERLHCYKLSRKWFVEALKIDENNLDVLFGLAVTSLKLNELGNTIFFCQKTLESHPSQGASNFQYLLALSYRLLKKFNECTVYYQMILDANDNKMSLFASFHSNDWDEQLKTLPGWIQSRADIPFFRRFKPKQIKKLCQNKVKKIEALHLFFLQPGFSYIILKGSLKLRDHSKDCSMPKTIWKVQTGQYINYVSHKSFYEGSHYWTVAESNGCILLEIQADQFIGISRESRTHKEIVNMHTLQSFPIFKDLSLETLEALVIESMKIKKCHKLQVVRKKITDRKVEKKSLFGVIITGICALKREDGLDISLLGRGDCFGEEFVFKNIQGFASLGNIIVKSDNLEVGFISPQDLARLPDYELQKIEQALRNNPHIKRSIEKVNSTFNIHGRWPSAYS</sequence>
<evidence type="ECO:0000256" key="3">
    <source>
        <dbReference type="SAM" id="MobiDB-lite"/>
    </source>
</evidence>
<dbReference type="PANTHER" id="PTHR12558">
    <property type="entry name" value="CELL DIVISION CYCLE 16,23,27"/>
    <property type="match status" value="1"/>
</dbReference>